<evidence type="ECO:0000259" key="1">
    <source>
        <dbReference type="Pfam" id="PF12146"/>
    </source>
</evidence>
<dbReference type="GO" id="GO:0016787">
    <property type="term" value="F:hydrolase activity"/>
    <property type="evidence" value="ECO:0007669"/>
    <property type="project" value="UniProtKB-KW"/>
</dbReference>
<sequence>MAQTFPLSVEQDLTVNQGAIEDFYLAVVRHHQIKHSPELTLSAIELRPDNYERTLVIVPGRAETEHKYAEFLYSMRNLPYRIVITFVRGQGDSTKTIPGTLKCHIDDFNLYRHDVEFILEELSIKDYSLMGFSLGGLISTDLYVYGTHKPKRMALIAPYFWPAFNLPEPILRALVKIVGALPYFKTCYTPHGREYQKVPFEENVHSHSKVRYEFYHDYYAAHPDKALAGPTYGFVREALLKQLQLRRSKFEFTIPVLCASAGEDHIVSTPHCAALMQAHARDEIPPQYVRISNAYHDILNEIDAYRNPILSRALSFLLN</sequence>
<dbReference type="EMBL" id="JAHLFG010000088">
    <property type="protein sequence ID" value="MBU3827394.1"/>
    <property type="molecule type" value="Genomic_DNA"/>
</dbReference>
<evidence type="ECO:0000313" key="3">
    <source>
        <dbReference type="Proteomes" id="UP000824150"/>
    </source>
</evidence>
<dbReference type="Pfam" id="PF12146">
    <property type="entry name" value="Hydrolase_4"/>
    <property type="match status" value="1"/>
</dbReference>
<dbReference type="InterPro" id="IPR029058">
    <property type="entry name" value="AB_hydrolase_fold"/>
</dbReference>
<dbReference type="AlphaFoldDB" id="A0A9E2KNY0"/>
<evidence type="ECO:0000313" key="2">
    <source>
        <dbReference type="EMBL" id="MBU3827394.1"/>
    </source>
</evidence>
<dbReference type="SUPFAM" id="SSF53474">
    <property type="entry name" value="alpha/beta-Hydrolases"/>
    <property type="match status" value="1"/>
</dbReference>
<reference evidence="2" key="1">
    <citation type="journal article" date="2021" name="PeerJ">
        <title>Extensive microbial diversity within the chicken gut microbiome revealed by metagenomics and culture.</title>
        <authorList>
            <person name="Gilroy R."/>
            <person name="Ravi A."/>
            <person name="Getino M."/>
            <person name="Pursley I."/>
            <person name="Horton D.L."/>
            <person name="Alikhan N.F."/>
            <person name="Baker D."/>
            <person name="Gharbi K."/>
            <person name="Hall N."/>
            <person name="Watson M."/>
            <person name="Adriaenssens E.M."/>
            <person name="Foster-Nyarko E."/>
            <person name="Jarju S."/>
            <person name="Secka A."/>
            <person name="Antonio M."/>
            <person name="Oren A."/>
            <person name="Chaudhuri R.R."/>
            <person name="La Ragione R."/>
            <person name="Hildebrand F."/>
            <person name="Pallen M.J."/>
        </authorList>
    </citation>
    <scope>NUCLEOTIDE SEQUENCE</scope>
    <source>
        <strain evidence="2">687</strain>
    </source>
</reference>
<proteinExistence type="predicted"/>
<name>A0A9E2KNY0_9GAMM</name>
<protein>
    <submittedName>
        <fullName evidence="2">Alpha/beta fold hydrolase</fullName>
    </submittedName>
</protein>
<keyword evidence="2" id="KW-0378">Hydrolase</keyword>
<dbReference type="InterPro" id="IPR022742">
    <property type="entry name" value="Hydrolase_4"/>
</dbReference>
<feature type="domain" description="Serine aminopeptidase S33" evidence="1">
    <location>
        <begin position="52"/>
        <end position="303"/>
    </location>
</feature>
<comment type="caution">
    <text evidence="2">The sequence shown here is derived from an EMBL/GenBank/DDBJ whole genome shotgun (WGS) entry which is preliminary data.</text>
</comment>
<dbReference type="Proteomes" id="UP000824150">
    <property type="component" value="Unassembled WGS sequence"/>
</dbReference>
<accession>A0A9E2KNY0</accession>
<dbReference type="Gene3D" id="3.40.50.1820">
    <property type="entry name" value="alpha/beta hydrolase"/>
    <property type="match status" value="1"/>
</dbReference>
<organism evidence="2 3">
    <name type="scientific">Candidatus Anaerobiospirillum merdipullorum</name>
    <dbReference type="NCBI Taxonomy" id="2838450"/>
    <lineage>
        <taxon>Bacteria</taxon>
        <taxon>Pseudomonadati</taxon>
        <taxon>Pseudomonadota</taxon>
        <taxon>Gammaproteobacteria</taxon>
        <taxon>Aeromonadales</taxon>
        <taxon>Succinivibrionaceae</taxon>
        <taxon>Anaerobiospirillum</taxon>
    </lineage>
</organism>
<reference evidence="2" key="2">
    <citation type="submission" date="2021-04" db="EMBL/GenBank/DDBJ databases">
        <authorList>
            <person name="Gilroy R."/>
        </authorList>
    </citation>
    <scope>NUCLEOTIDE SEQUENCE</scope>
    <source>
        <strain evidence="2">687</strain>
    </source>
</reference>
<gene>
    <name evidence="2" type="ORF">IAA31_07930</name>
</gene>